<evidence type="ECO:0008006" key="4">
    <source>
        <dbReference type="Google" id="ProtNLM"/>
    </source>
</evidence>
<evidence type="ECO:0000256" key="1">
    <source>
        <dbReference type="SAM" id="MobiDB-lite"/>
    </source>
</evidence>
<comment type="caution">
    <text evidence="2">The sequence shown here is derived from an EMBL/GenBank/DDBJ whole genome shotgun (WGS) entry which is preliminary data.</text>
</comment>
<sequence>MEDREEDPQNGAGGASQNQMSSGEADPTADNTLMSWISHGLHEALDAVIDETLPSEFLRILDEHAESPDTFPETD</sequence>
<feature type="region of interest" description="Disordered" evidence="1">
    <location>
        <begin position="1"/>
        <end position="31"/>
    </location>
</feature>
<name>A0ABT9E7Q5_9PROT</name>
<dbReference type="RefSeq" id="WP_305107066.1">
    <property type="nucleotide sequence ID" value="NZ_JAUTWS010000042.1"/>
</dbReference>
<keyword evidence="3" id="KW-1185">Reference proteome</keyword>
<evidence type="ECO:0000313" key="3">
    <source>
        <dbReference type="Proteomes" id="UP001243009"/>
    </source>
</evidence>
<gene>
    <name evidence="2" type="ORF">Q7A36_27955</name>
</gene>
<proteinExistence type="predicted"/>
<accession>A0ABT9E7Q5</accession>
<reference evidence="2 3" key="1">
    <citation type="submission" date="2023-08" db="EMBL/GenBank/DDBJ databases">
        <title>The draft genome sequence of Paracraurococcus sp. LOR1-02.</title>
        <authorList>
            <person name="Kingkaew E."/>
            <person name="Tanasupawat S."/>
        </authorList>
    </citation>
    <scope>NUCLEOTIDE SEQUENCE [LARGE SCALE GENOMIC DNA]</scope>
    <source>
        <strain evidence="2 3">LOR1-02</strain>
    </source>
</reference>
<organism evidence="2 3">
    <name type="scientific">Paracraurococcus lichenis</name>
    <dbReference type="NCBI Taxonomy" id="3064888"/>
    <lineage>
        <taxon>Bacteria</taxon>
        <taxon>Pseudomonadati</taxon>
        <taxon>Pseudomonadota</taxon>
        <taxon>Alphaproteobacteria</taxon>
        <taxon>Acetobacterales</taxon>
        <taxon>Roseomonadaceae</taxon>
        <taxon>Paracraurococcus</taxon>
    </lineage>
</organism>
<dbReference type="EMBL" id="JAUTWS010000042">
    <property type="protein sequence ID" value="MDO9712210.1"/>
    <property type="molecule type" value="Genomic_DNA"/>
</dbReference>
<evidence type="ECO:0000313" key="2">
    <source>
        <dbReference type="EMBL" id="MDO9712210.1"/>
    </source>
</evidence>
<dbReference type="Proteomes" id="UP001243009">
    <property type="component" value="Unassembled WGS sequence"/>
</dbReference>
<protein>
    <recommendedName>
        <fullName evidence="4">Anti-sigma factor NepR domain-containing protein</fullName>
    </recommendedName>
</protein>